<name>A0A7J6Y7H7_TRYCR</name>
<organism evidence="2 3">
    <name type="scientific">Trypanosoma cruzi</name>
    <dbReference type="NCBI Taxonomy" id="5693"/>
    <lineage>
        <taxon>Eukaryota</taxon>
        <taxon>Discoba</taxon>
        <taxon>Euglenozoa</taxon>
        <taxon>Kinetoplastea</taxon>
        <taxon>Metakinetoplastina</taxon>
        <taxon>Trypanosomatida</taxon>
        <taxon>Trypanosomatidae</taxon>
        <taxon>Trypanosoma</taxon>
        <taxon>Schizotrypanum</taxon>
    </lineage>
</organism>
<keyword evidence="1" id="KW-0812">Transmembrane</keyword>
<sequence length="341" mass="36583">MEVLSFKSANSLAAIRDSSVSSFFIASIEAVLVNILDSCWINLLPLFMFLFSPFPNISAVVVFSVRGWRTGVLVSSAVAGVRAEEEDDDDRLAEVFPKLVIEALIEVFGAVTVAGTQTAAAVVVLVAAGGEAAADGDEDDAGMSSGIPTGGSTNSLFFRARLLPRPVVEEATVGKGILAGADLATAVLFLLSSSTPHALLSLLVLLVVTAQLVRAPADVLSEGSSVLRRRRCCSCCCCCCCCFSARSRRRCSMSAGSSMSCRRRRGQSRKDFAETSAGVMPTTAERVRSRKRHWSACVSYEGHGRAFHGKNTVSRPTRRRLLENEDEEVRSGSVNRHIPRM</sequence>
<evidence type="ECO:0000313" key="3">
    <source>
        <dbReference type="Proteomes" id="UP000583944"/>
    </source>
</evidence>
<gene>
    <name evidence="2" type="ORF">ECC02_004311</name>
</gene>
<evidence type="ECO:0000313" key="2">
    <source>
        <dbReference type="EMBL" id="KAF5222734.1"/>
    </source>
</evidence>
<evidence type="ECO:0000256" key="1">
    <source>
        <dbReference type="SAM" id="Phobius"/>
    </source>
</evidence>
<protein>
    <submittedName>
        <fullName evidence="2">Uncharacterized protein</fullName>
    </submittedName>
</protein>
<dbReference type="EMBL" id="JABDHM010000025">
    <property type="protein sequence ID" value="KAF5222734.1"/>
    <property type="molecule type" value="Genomic_DNA"/>
</dbReference>
<keyword evidence="1" id="KW-1133">Transmembrane helix</keyword>
<comment type="caution">
    <text evidence="2">The sequence shown here is derived from an EMBL/GenBank/DDBJ whole genome shotgun (WGS) entry which is preliminary data.</text>
</comment>
<accession>A0A7J6Y7H7</accession>
<dbReference type="VEuPathDB" id="TriTrypDB:ECC02_004311"/>
<reference evidence="2 3" key="1">
    <citation type="journal article" date="2019" name="Genome Biol. Evol.">
        <title>Nanopore Sequencing Significantly Improves Genome Assembly of the Protozoan Parasite Trypanosoma cruzi.</title>
        <authorList>
            <person name="Diaz-Viraque F."/>
            <person name="Pita S."/>
            <person name="Greif G."/>
            <person name="de Souza R.C.M."/>
            <person name="Iraola G."/>
            <person name="Robello C."/>
        </authorList>
    </citation>
    <scope>NUCLEOTIDE SEQUENCE [LARGE SCALE GENOMIC DNA]</scope>
    <source>
        <strain evidence="2 3">Berenice</strain>
    </source>
</reference>
<feature type="transmembrane region" description="Helical" evidence="1">
    <location>
        <begin position="43"/>
        <end position="65"/>
    </location>
</feature>
<dbReference type="Proteomes" id="UP000583944">
    <property type="component" value="Unassembled WGS sequence"/>
</dbReference>
<dbReference type="AlphaFoldDB" id="A0A7J6Y7H7"/>
<keyword evidence="1" id="KW-0472">Membrane</keyword>
<proteinExistence type="predicted"/>